<dbReference type="InterPro" id="IPR050557">
    <property type="entry name" value="RTX_toxin/Mannuronan_C5-epim"/>
</dbReference>
<evidence type="ECO:0000256" key="3">
    <source>
        <dbReference type="SAM" id="MobiDB-lite"/>
    </source>
</evidence>
<gene>
    <name evidence="4" type="ORF">J6595_11530</name>
</gene>
<name>A0ABS4BHI6_9HYPH</name>
<feature type="region of interest" description="Disordered" evidence="3">
    <location>
        <begin position="69"/>
        <end position="150"/>
    </location>
</feature>
<dbReference type="PANTHER" id="PTHR38340">
    <property type="entry name" value="S-LAYER PROTEIN"/>
    <property type="match status" value="1"/>
</dbReference>
<dbReference type="RefSeq" id="WP_209594694.1">
    <property type="nucleotide sequence ID" value="NZ_JAGJCF010000006.1"/>
</dbReference>
<reference evidence="4 5" key="1">
    <citation type="submission" date="2021-04" db="EMBL/GenBank/DDBJ databases">
        <title>Whole genome sequence of Jiella sp. KSK16Y-1.</title>
        <authorList>
            <person name="Tuo L."/>
        </authorList>
    </citation>
    <scope>NUCLEOTIDE SEQUENCE [LARGE SCALE GENOMIC DNA]</scope>
    <source>
        <strain evidence="4 5">KSK16Y-1</strain>
    </source>
</reference>
<proteinExistence type="predicted"/>
<dbReference type="EMBL" id="JAGJCF010000006">
    <property type="protein sequence ID" value="MBP0616214.1"/>
    <property type="molecule type" value="Genomic_DNA"/>
</dbReference>
<feature type="compositionally biased region" description="Polar residues" evidence="3">
    <location>
        <begin position="69"/>
        <end position="78"/>
    </location>
</feature>
<evidence type="ECO:0008006" key="6">
    <source>
        <dbReference type="Google" id="ProtNLM"/>
    </source>
</evidence>
<dbReference type="PROSITE" id="PS00330">
    <property type="entry name" value="HEMOLYSIN_CALCIUM"/>
    <property type="match status" value="18"/>
</dbReference>
<dbReference type="InterPro" id="IPR018511">
    <property type="entry name" value="Hemolysin-typ_Ca-bd_CS"/>
</dbReference>
<keyword evidence="5" id="KW-1185">Reference proteome</keyword>
<protein>
    <recommendedName>
        <fullName evidence="6">Calcium-binding protein</fullName>
    </recommendedName>
</protein>
<evidence type="ECO:0000256" key="2">
    <source>
        <dbReference type="ARBA" id="ARBA00022525"/>
    </source>
</evidence>
<sequence length="1977" mass="200504">MAGTLETNGNTYSGTVSELQGYDRIVTVDEAGSLSDSVSLELTDGGELDLEAALEGMRAAAVTASSAGNTITTGSMDDTLNGGAGDDTLNGGEGDDALGGAGGNDTLNGGGGNDFLSGGDGDDTLNGGDGNDTLDGGAGNDTLNGGAGDDEISDRVGVVAIDGGDGDDDILLLNSGSVTGSIEGGEGYDNLYADGDLNLAGLTTLSLETLSTRGYTVTATAEQFESFDYIVWDDVTDATSDVSLQLVGEGTLDLSDELEDLRAATVYASADGNTIITGSKDDTLYGAEGDDTLDGGTGADTMSGGLGDDTYVIDDAGDTITENAGEGNDTVQTAATASLSDFANVENLTLTGTSSIDGTGNELDNTIIGNDAANVLQGLAGNDTLIGGGGNDTIEGGDGYDWIEGGTGSDILRGGAGRDVIIDNAGTVDIDGGDGEDFILIDGYGRLYGSIVGGAGRDVLNTESSLSQLTTLSGVEVLATGGTTIEATVEQLESFDRIVQFDYHAETDMVSLRLANAGTIDLVDELEGLRGAYVYASSLGNTITTGAQYDYLYGGAGDDTLNAGDGSDYLYGNDGNDTLNGGAGNDRIYDNAGTVAIDAGEGNDIIDIYGSAALTGSIVGGEGVDTLYVDGSLVDLTELSGVENLATGGYTISATAEQFESFDRIAYYDYGSSYTVSLRLAGTGTVDLSDELEDLRGVNIYASDDGNTITTGSQIDFLSGGAGDDTLNGGAGNDTIEDYLGTVAIDAGTGNDTIRILASEGSLTGSIAGGEGRDVLQWNASVAMDLSGLETLSGIEVFATNGYAVTASAEQLNDLTRLASSDYYGVGSSVEVTISDAGTVDLTDALEGFRAAIVYASAAGNVITTGDKDDELNGGVGEDTLNAGDGDDVISDVSGLVNIDAGDGDDIIALTASSEQVTGSIVGGGGRDVLYGGGSDLSGLQTLNSVEVLATDGQTVTATAAQLESFDRIVREDSDAEEESVSLRLAGAGSVDLTDELEEMRAATVYASSAGNTITTGVKDDTIVGGDGDDTLNGGKGNDTLTGGLGTDVLNGGEGDDRLEDETGVVAIDGSSGNDTVMINASSDALTGSIAGGTGTDTLRASGGNVDLSGLSEMSGLEILETNGSIVTGTIDQLKSFDRIVDGNGDETASVSLGLSDAGTIDLTDELEGVRGATVYASSGGNTITTGVMNDTLVGGDGDDTLNGGEGDDRLYGGVGNDILNGGDGDDFIVLQGDGNPLTSTVDGGIGRDVLSLGIDAEDITGLATLNSVEILETTGSTITATAEQFESFDLIVQYDDFVAASMPVSLRISGAGTLDLADELGDWDPADEIAFLRGATVFASSDGNTITTGSQDDTLYGDVGNDTLNGGDGDDQLYGGAGIDTLNGGDGDDTLDGGAGADVMRGGRGSDTYYVDSATDTITELSDQGMMDQVYSSIDFDLSQHSEYLEKLTLTGTANLNGTGNAANNVLVGNSGANVLNGRAGADQMSGGAGNDTYYVDDAGDTITELDGEGDQDQVFSSISLKLWEYSQQVENVTLTGTSDLAATGNARDNRIIGNAGDNVLDGGNGDDVLIGNDGDDTFQDSSGADRMYGGVGNDIYYVDDAGDQIFEYQYEGLRDQVFSSVSFDLGQNSEYLEDLTLTGTADLDGTGNGRSNVLTGNSGANVLDGGGGADRMVGGAGNDTYYVDNAGDRVVERNGEGDQDQVFSSVSIKLWQLGQQIENLTLTGTADLDGMGNARDNTISGNAGNNVLDGGTGNDTLLGDAGDDTFQDMSGADAMYGGIGNDTYYVDNAGDQVFELNGEGDLDRVFSSISFELGENIEALTLTGMGDLDGTGNAGDNTITGTSGSNVLNGGGGNDILAGLTGADMLTGGAGDDIFRFDTIADSGRPAETRDTITDFEQGVDLIDLSGIDALSTTEGDDAFNFIGMAQHTGAGATLRYIHIGGDTIVYGDVDADGYGDFSILLEGTHNLTQDDFVL</sequence>
<feature type="region of interest" description="Disordered" evidence="3">
    <location>
        <begin position="286"/>
        <end position="306"/>
    </location>
</feature>
<organism evidence="4 5">
    <name type="scientific">Jiella mangrovi</name>
    <dbReference type="NCBI Taxonomy" id="2821407"/>
    <lineage>
        <taxon>Bacteria</taxon>
        <taxon>Pseudomonadati</taxon>
        <taxon>Pseudomonadota</taxon>
        <taxon>Alphaproteobacteria</taxon>
        <taxon>Hyphomicrobiales</taxon>
        <taxon>Aurantimonadaceae</taxon>
        <taxon>Jiella</taxon>
    </lineage>
</organism>
<evidence type="ECO:0000313" key="5">
    <source>
        <dbReference type="Proteomes" id="UP000678276"/>
    </source>
</evidence>
<dbReference type="PANTHER" id="PTHR38340:SF1">
    <property type="entry name" value="S-LAYER PROTEIN"/>
    <property type="match status" value="1"/>
</dbReference>
<feature type="compositionally biased region" description="Low complexity" evidence="3">
    <location>
        <begin position="131"/>
        <end position="143"/>
    </location>
</feature>
<dbReference type="InterPro" id="IPR011049">
    <property type="entry name" value="Serralysin-like_metalloprot_C"/>
</dbReference>
<evidence type="ECO:0000313" key="4">
    <source>
        <dbReference type="EMBL" id="MBP0616214.1"/>
    </source>
</evidence>
<accession>A0ABS4BHI6</accession>
<dbReference type="PRINTS" id="PR00313">
    <property type="entry name" value="CABNDNGRPT"/>
</dbReference>
<dbReference type="SUPFAM" id="SSF51120">
    <property type="entry name" value="beta-Roll"/>
    <property type="match status" value="12"/>
</dbReference>
<dbReference type="Pfam" id="PF00353">
    <property type="entry name" value="HemolysinCabind"/>
    <property type="match status" value="19"/>
</dbReference>
<dbReference type="Gene3D" id="2.150.10.10">
    <property type="entry name" value="Serralysin-like metalloprotease, C-terminal"/>
    <property type="match status" value="9"/>
</dbReference>
<feature type="compositionally biased region" description="Gly residues" evidence="3">
    <location>
        <begin position="97"/>
        <end position="113"/>
    </location>
</feature>
<evidence type="ECO:0000256" key="1">
    <source>
        <dbReference type="ARBA" id="ARBA00004613"/>
    </source>
</evidence>
<dbReference type="Proteomes" id="UP000678276">
    <property type="component" value="Unassembled WGS sequence"/>
</dbReference>
<comment type="subcellular location">
    <subcellularLocation>
        <location evidence="1">Secreted</location>
    </subcellularLocation>
</comment>
<comment type="caution">
    <text evidence="4">The sequence shown here is derived from an EMBL/GenBank/DDBJ whole genome shotgun (WGS) entry which is preliminary data.</text>
</comment>
<dbReference type="InterPro" id="IPR001343">
    <property type="entry name" value="Hemolysn_Ca-bd"/>
</dbReference>
<keyword evidence="2" id="KW-0964">Secreted</keyword>